<evidence type="ECO:0000256" key="24">
    <source>
        <dbReference type="SAM" id="MobiDB-lite"/>
    </source>
</evidence>
<dbReference type="AlphaFoldDB" id="A0A315W648"/>
<evidence type="ECO:0000259" key="25">
    <source>
        <dbReference type="PROSITE" id="PS50011"/>
    </source>
</evidence>
<evidence type="ECO:0000313" key="27">
    <source>
        <dbReference type="Proteomes" id="UP000250572"/>
    </source>
</evidence>
<evidence type="ECO:0000256" key="22">
    <source>
        <dbReference type="ARBA" id="ARBA00048291"/>
    </source>
</evidence>
<dbReference type="EMBL" id="NHOQ01000293">
    <property type="protein sequence ID" value="PWA31505.1"/>
    <property type="molecule type" value="Genomic_DNA"/>
</dbReference>
<feature type="compositionally biased region" description="Low complexity" evidence="24">
    <location>
        <begin position="414"/>
        <end position="423"/>
    </location>
</feature>
<name>A0A315W648_GAMAF</name>
<keyword evidence="15" id="KW-0418">Kinase</keyword>
<keyword evidence="18" id="KW-0524">Neurogenesis</keyword>
<dbReference type="FunFam" id="1.10.510.10:FF:000055">
    <property type="entry name" value="Glycogen synthase kinase-3 beta"/>
    <property type="match status" value="1"/>
</dbReference>
<keyword evidence="7" id="KW-0217">Developmental protein</keyword>
<dbReference type="GO" id="GO:0030877">
    <property type="term" value="C:beta-catenin destruction complex"/>
    <property type="evidence" value="ECO:0007669"/>
    <property type="project" value="TreeGrafter"/>
</dbReference>
<dbReference type="PROSITE" id="PS00108">
    <property type="entry name" value="PROTEIN_KINASE_ST"/>
    <property type="match status" value="1"/>
</dbReference>
<evidence type="ECO:0000256" key="19">
    <source>
        <dbReference type="ARBA" id="ARBA00023108"/>
    </source>
</evidence>
<dbReference type="GO" id="GO:0032436">
    <property type="term" value="P:positive regulation of proteasomal ubiquitin-dependent protein catabolic process"/>
    <property type="evidence" value="ECO:0007669"/>
    <property type="project" value="TreeGrafter"/>
</dbReference>
<keyword evidence="17" id="KW-0067">ATP-binding</keyword>
<comment type="catalytic activity">
    <reaction evidence="22">
        <text>L-seryl-[tau protein] + ATP = O-phospho-L-seryl-[tau protein] + ADP + H(+)</text>
        <dbReference type="Rhea" id="RHEA:12801"/>
        <dbReference type="Rhea" id="RHEA-COMP:13701"/>
        <dbReference type="Rhea" id="RHEA-COMP:13702"/>
        <dbReference type="ChEBI" id="CHEBI:15378"/>
        <dbReference type="ChEBI" id="CHEBI:29999"/>
        <dbReference type="ChEBI" id="CHEBI:30616"/>
        <dbReference type="ChEBI" id="CHEBI:83421"/>
        <dbReference type="ChEBI" id="CHEBI:456216"/>
        <dbReference type="EC" id="2.7.11.26"/>
    </reaction>
</comment>
<dbReference type="GO" id="GO:0030424">
    <property type="term" value="C:axon"/>
    <property type="evidence" value="ECO:0007669"/>
    <property type="project" value="TreeGrafter"/>
</dbReference>
<dbReference type="GO" id="GO:0016055">
    <property type="term" value="P:Wnt signaling pathway"/>
    <property type="evidence" value="ECO:0007669"/>
    <property type="project" value="UniProtKB-KW"/>
</dbReference>
<evidence type="ECO:0000256" key="14">
    <source>
        <dbReference type="ARBA" id="ARBA00022741"/>
    </source>
</evidence>
<keyword evidence="8" id="KW-1003">Cell membrane</keyword>
<dbReference type="Gene3D" id="3.30.200.20">
    <property type="entry name" value="Phosphorylase Kinase, domain 1"/>
    <property type="match status" value="1"/>
</dbReference>
<dbReference type="GO" id="GO:0050321">
    <property type="term" value="F:tau-protein kinase activity"/>
    <property type="evidence" value="ECO:0007669"/>
    <property type="project" value="UniProtKB-EC"/>
</dbReference>
<dbReference type="Pfam" id="PF00069">
    <property type="entry name" value="Pkinase"/>
    <property type="match status" value="1"/>
</dbReference>
<keyword evidence="11" id="KW-0597">Phosphoprotein</keyword>
<evidence type="ECO:0000256" key="7">
    <source>
        <dbReference type="ARBA" id="ARBA00022473"/>
    </source>
</evidence>
<protein>
    <recommendedName>
        <fullName evidence="6">Glycogen synthase kinase-3 beta</fullName>
        <ecNumber evidence="5">2.7.11.26</ecNumber>
    </recommendedName>
</protein>
<dbReference type="GO" id="GO:0007399">
    <property type="term" value="P:nervous system development"/>
    <property type="evidence" value="ECO:0007669"/>
    <property type="project" value="UniProtKB-KW"/>
</dbReference>
<dbReference type="GO" id="GO:0008286">
    <property type="term" value="P:insulin receptor signaling pathway"/>
    <property type="evidence" value="ECO:0007669"/>
    <property type="project" value="TreeGrafter"/>
</dbReference>
<dbReference type="PANTHER" id="PTHR24057">
    <property type="entry name" value="GLYCOGEN SYNTHASE KINASE-3 ALPHA"/>
    <property type="match status" value="1"/>
</dbReference>
<dbReference type="STRING" id="33528.ENSGAFP00000031636"/>
<dbReference type="InterPro" id="IPR039192">
    <property type="entry name" value="STKc_GSK3"/>
</dbReference>
<evidence type="ECO:0000256" key="17">
    <source>
        <dbReference type="ARBA" id="ARBA00022840"/>
    </source>
</evidence>
<dbReference type="GO" id="GO:0005886">
    <property type="term" value="C:plasma membrane"/>
    <property type="evidence" value="ECO:0007669"/>
    <property type="project" value="UniProtKB-SubCell"/>
</dbReference>
<proteinExistence type="inferred from homology"/>
<dbReference type="GO" id="GO:0005634">
    <property type="term" value="C:nucleus"/>
    <property type="evidence" value="ECO:0007669"/>
    <property type="project" value="UniProtKB-SubCell"/>
</dbReference>
<dbReference type="GO" id="GO:0008013">
    <property type="term" value="F:beta-catenin binding"/>
    <property type="evidence" value="ECO:0007669"/>
    <property type="project" value="TreeGrafter"/>
</dbReference>
<dbReference type="GO" id="GO:0030154">
    <property type="term" value="P:cell differentiation"/>
    <property type="evidence" value="ECO:0007669"/>
    <property type="project" value="UniProtKB-KW"/>
</dbReference>
<evidence type="ECO:0000256" key="18">
    <source>
        <dbReference type="ARBA" id="ARBA00022902"/>
    </source>
</evidence>
<evidence type="ECO:0000256" key="15">
    <source>
        <dbReference type="ARBA" id="ARBA00022777"/>
    </source>
</evidence>
<dbReference type="EC" id="2.7.11.26" evidence="5"/>
<dbReference type="InterPro" id="IPR008271">
    <property type="entry name" value="Ser/Thr_kinase_AS"/>
</dbReference>
<dbReference type="InterPro" id="IPR000719">
    <property type="entry name" value="Prot_kinase_dom"/>
</dbReference>
<evidence type="ECO:0000256" key="21">
    <source>
        <dbReference type="ARBA" id="ARBA00023242"/>
    </source>
</evidence>
<evidence type="ECO:0000256" key="20">
    <source>
        <dbReference type="ARBA" id="ARBA00023136"/>
    </source>
</evidence>
<evidence type="ECO:0000256" key="10">
    <source>
        <dbReference type="ARBA" id="ARBA00022527"/>
    </source>
</evidence>
<comment type="catalytic activity">
    <reaction evidence="23">
        <text>L-threonyl-[tau protein] + ATP = O-phospho-L-threonyl-[tau protein] + ADP + H(+)</text>
        <dbReference type="Rhea" id="RHEA:53904"/>
        <dbReference type="Rhea" id="RHEA-COMP:13703"/>
        <dbReference type="Rhea" id="RHEA-COMP:13704"/>
        <dbReference type="ChEBI" id="CHEBI:15378"/>
        <dbReference type="ChEBI" id="CHEBI:30013"/>
        <dbReference type="ChEBI" id="CHEBI:30616"/>
        <dbReference type="ChEBI" id="CHEBI:61977"/>
        <dbReference type="ChEBI" id="CHEBI:456216"/>
        <dbReference type="EC" id="2.7.11.26"/>
    </reaction>
</comment>
<comment type="caution">
    <text evidence="26">The sequence shown here is derived from an EMBL/GenBank/DDBJ whole genome shotgun (WGS) entry which is preliminary data.</text>
</comment>
<evidence type="ECO:0000256" key="2">
    <source>
        <dbReference type="ARBA" id="ARBA00004236"/>
    </source>
</evidence>
<dbReference type="GO" id="GO:0010975">
    <property type="term" value="P:regulation of neuron projection development"/>
    <property type="evidence" value="ECO:0007669"/>
    <property type="project" value="TreeGrafter"/>
</dbReference>
<evidence type="ECO:0000256" key="8">
    <source>
        <dbReference type="ARBA" id="ARBA00022475"/>
    </source>
</evidence>
<dbReference type="Proteomes" id="UP000250572">
    <property type="component" value="Unassembled WGS sequence"/>
</dbReference>
<evidence type="ECO:0000256" key="11">
    <source>
        <dbReference type="ARBA" id="ARBA00022553"/>
    </source>
</evidence>
<evidence type="ECO:0000256" key="13">
    <source>
        <dbReference type="ARBA" id="ARBA00022687"/>
    </source>
</evidence>
<feature type="compositionally biased region" description="Basic and acidic residues" evidence="24">
    <location>
        <begin position="424"/>
        <end position="435"/>
    </location>
</feature>
<dbReference type="PANTHER" id="PTHR24057:SF8">
    <property type="entry name" value="GLYCOGEN SYNTHASE KINASE-3 BETA"/>
    <property type="match status" value="1"/>
</dbReference>
<comment type="subcellular location">
    <subcellularLocation>
        <location evidence="2">Cell membrane</location>
    </subcellularLocation>
    <subcellularLocation>
        <location evidence="3">Cytoplasm</location>
    </subcellularLocation>
    <subcellularLocation>
        <location evidence="1">Nucleus</location>
    </subcellularLocation>
</comment>
<keyword evidence="10" id="KW-0723">Serine/threonine-protein kinase</keyword>
<dbReference type="SMART" id="SM00220">
    <property type="entry name" value="S_TKc"/>
    <property type="match status" value="1"/>
</dbReference>
<dbReference type="SUPFAM" id="SSF56112">
    <property type="entry name" value="Protein kinase-like (PK-like)"/>
    <property type="match status" value="1"/>
</dbReference>
<evidence type="ECO:0000313" key="26">
    <source>
        <dbReference type="EMBL" id="PWA31505.1"/>
    </source>
</evidence>
<dbReference type="GO" id="GO:0005524">
    <property type="term" value="F:ATP binding"/>
    <property type="evidence" value="ECO:0007669"/>
    <property type="project" value="UniProtKB-KW"/>
</dbReference>
<feature type="region of interest" description="Disordered" evidence="24">
    <location>
        <begin position="330"/>
        <end position="435"/>
    </location>
</feature>
<sequence length="435" mass="48783">MEGAIDNLCLLNRELQIMRKLDHCNIVRLRYFFYSSGDKKDEVYLNLVLDYVPETVYRVARHYSRAKQTLPMVYVKLYMYQLFRSLAYIHSFGICHRDIKPQNLLLDPETAVLKLCDFGSAKQLVRGEPNVSYICSRYYRAPELIFGATDYTSSIDVWSAGCVLAELLLGQPIFPGDSGVDQLVEIIKVLGTPTREQIREMNPNYTEFKFPQIKAHPWTKTSTCMAITTSLNTLMLSPTAVQVFRPRTPPEAIALCSRLLEYTPTARLTPLEACAHSFFDELRDPNIKLPNGREKPSLFNFTTQGTLPTHKLSYLVIPLWPPYSSLPTPATRLSPRHQPTHLPPQMTAARSEVPTPPPPPPQPPTPPPPLEPADPTRAPPRPQPPAHSPLSIAPTPGQGVSCDQLCSWRRRGDAAAARGSAATRPHEPSHPDLHL</sequence>
<evidence type="ECO:0000256" key="3">
    <source>
        <dbReference type="ARBA" id="ARBA00004496"/>
    </source>
</evidence>
<dbReference type="GO" id="GO:0098978">
    <property type="term" value="C:glutamatergic synapse"/>
    <property type="evidence" value="ECO:0007669"/>
    <property type="project" value="TreeGrafter"/>
</dbReference>
<reference evidence="26 27" key="1">
    <citation type="journal article" date="2018" name="G3 (Bethesda)">
        <title>A High-Quality Reference Genome for the Invasive Mosquitofish Gambusia affinis Using a Chicago Library.</title>
        <authorList>
            <person name="Hoffberg S.L."/>
            <person name="Troendle N.J."/>
            <person name="Glenn T.C."/>
            <person name="Mahmud O."/>
            <person name="Louha S."/>
            <person name="Chalopin D."/>
            <person name="Bennetzen J.L."/>
            <person name="Mauricio R."/>
        </authorList>
    </citation>
    <scope>NUCLEOTIDE SEQUENCE [LARGE SCALE GENOMIC DNA]</scope>
    <source>
        <strain evidence="26">NE01/NJP1002.9</strain>
        <tissue evidence="26">Muscle</tissue>
    </source>
</reference>
<keyword evidence="27" id="KW-1185">Reference proteome</keyword>
<evidence type="ECO:0000256" key="23">
    <source>
        <dbReference type="ARBA" id="ARBA00048878"/>
    </source>
</evidence>
<dbReference type="InterPro" id="IPR011009">
    <property type="entry name" value="Kinase-like_dom_sf"/>
</dbReference>
<evidence type="ECO:0000256" key="4">
    <source>
        <dbReference type="ARBA" id="ARBA00005527"/>
    </source>
</evidence>
<keyword evidence="19" id="KW-0090">Biological rhythms</keyword>
<evidence type="ECO:0000256" key="1">
    <source>
        <dbReference type="ARBA" id="ARBA00004123"/>
    </source>
</evidence>
<keyword evidence="16" id="KW-0221">Differentiation</keyword>
<evidence type="ECO:0000256" key="16">
    <source>
        <dbReference type="ARBA" id="ARBA00022782"/>
    </source>
</evidence>
<dbReference type="InterPro" id="IPR050591">
    <property type="entry name" value="GSK-3"/>
</dbReference>
<dbReference type="GO" id="GO:0048511">
    <property type="term" value="P:rhythmic process"/>
    <property type="evidence" value="ECO:0007669"/>
    <property type="project" value="UniProtKB-KW"/>
</dbReference>
<comment type="similarity">
    <text evidence="4">Belongs to the protein kinase superfamily. CMGC Ser/Thr protein kinase family. GSK-3 subfamily.</text>
</comment>
<evidence type="ECO:0000256" key="12">
    <source>
        <dbReference type="ARBA" id="ARBA00022679"/>
    </source>
</evidence>
<keyword evidence="20" id="KW-0472">Membrane</keyword>
<dbReference type="CDD" id="cd14137">
    <property type="entry name" value="STKc_GSK3"/>
    <property type="match status" value="1"/>
</dbReference>
<evidence type="ECO:0000256" key="6">
    <source>
        <dbReference type="ARBA" id="ARBA00015835"/>
    </source>
</evidence>
<keyword evidence="9" id="KW-0963">Cytoplasm</keyword>
<keyword evidence="12" id="KW-0808">Transferase</keyword>
<dbReference type="GO" id="GO:0032007">
    <property type="term" value="P:negative regulation of TOR signaling"/>
    <property type="evidence" value="ECO:0007669"/>
    <property type="project" value="TreeGrafter"/>
</dbReference>
<gene>
    <name evidence="26" type="ORF">CCH79_00002674</name>
</gene>
<dbReference type="PROSITE" id="PS50011">
    <property type="entry name" value="PROTEIN_KINASE_DOM"/>
    <property type="match status" value="1"/>
</dbReference>
<feature type="domain" description="Protein kinase" evidence="25">
    <location>
        <begin position="1"/>
        <end position="279"/>
    </location>
</feature>
<dbReference type="Gene3D" id="1.10.510.10">
    <property type="entry name" value="Transferase(Phosphotransferase) domain 1"/>
    <property type="match status" value="1"/>
</dbReference>
<keyword evidence="13" id="KW-0879">Wnt signaling pathway</keyword>
<evidence type="ECO:0000256" key="5">
    <source>
        <dbReference type="ARBA" id="ARBA00012407"/>
    </source>
</evidence>
<accession>A0A315W648</accession>
<feature type="compositionally biased region" description="Pro residues" evidence="24">
    <location>
        <begin position="354"/>
        <end position="387"/>
    </location>
</feature>
<dbReference type="GO" id="GO:0090090">
    <property type="term" value="P:negative regulation of canonical Wnt signaling pathway"/>
    <property type="evidence" value="ECO:0007669"/>
    <property type="project" value="TreeGrafter"/>
</dbReference>
<keyword evidence="14" id="KW-0547">Nucleotide-binding</keyword>
<keyword evidence="21" id="KW-0539">Nucleus</keyword>
<organism evidence="26 27">
    <name type="scientific">Gambusia affinis</name>
    <name type="common">Western mosquitofish</name>
    <name type="synonym">Heterandria affinis</name>
    <dbReference type="NCBI Taxonomy" id="33528"/>
    <lineage>
        <taxon>Eukaryota</taxon>
        <taxon>Metazoa</taxon>
        <taxon>Chordata</taxon>
        <taxon>Craniata</taxon>
        <taxon>Vertebrata</taxon>
        <taxon>Euteleostomi</taxon>
        <taxon>Actinopterygii</taxon>
        <taxon>Neopterygii</taxon>
        <taxon>Teleostei</taxon>
        <taxon>Neoteleostei</taxon>
        <taxon>Acanthomorphata</taxon>
        <taxon>Ovalentaria</taxon>
        <taxon>Atherinomorphae</taxon>
        <taxon>Cyprinodontiformes</taxon>
        <taxon>Poeciliidae</taxon>
        <taxon>Poeciliinae</taxon>
        <taxon>Gambusia</taxon>
    </lineage>
</organism>
<dbReference type="GO" id="GO:0005829">
    <property type="term" value="C:cytosol"/>
    <property type="evidence" value="ECO:0007669"/>
    <property type="project" value="TreeGrafter"/>
</dbReference>
<dbReference type="GO" id="GO:0070507">
    <property type="term" value="P:regulation of microtubule cytoskeleton organization"/>
    <property type="evidence" value="ECO:0007669"/>
    <property type="project" value="TreeGrafter"/>
</dbReference>
<evidence type="ECO:0000256" key="9">
    <source>
        <dbReference type="ARBA" id="ARBA00022490"/>
    </source>
</evidence>